<dbReference type="Gene3D" id="1.10.10.60">
    <property type="entry name" value="Homeodomain-like"/>
    <property type="match status" value="2"/>
</dbReference>
<dbReference type="InterPro" id="IPR018062">
    <property type="entry name" value="HTH_AraC-typ_CS"/>
</dbReference>
<evidence type="ECO:0000313" key="6">
    <source>
        <dbReference type="Proteomes" id="UP000030437"/>
    </source>
</evidence>
<dbReference type="SMART" id="SM00342">
    <property type="entry name" value="HTH_ARAC"/>
    <property type="match status" value="1"/>
</dbReference>
<evidence type="ECO:0000256" key="2">
    <source>
        <dbReference type="ARBA" id="ARBA00023125"/>
    </source>
</evidence>
<gene>
    <name evidence="5" type="ORF">CD32_09525</name>
</gene>
<dbReference type="InterPro" id="IPR018060">
    <property type="entry name" value="HTH_AraC"/>
</dbReference>
<dbReference type="GO" id="GO:0043565">
    <property type="term" value="F:sequence-specific DNA binding"/>
    <property type="evidence" value="ECO:0007669"/>
    <property type="project" value="InterPro"/>
</dbReference>
<dbReference type="eggNOG" id="COG2207">
    <property type="taxonomic scope" value="Bacteria"/>
</dbReference>
<dbReference type="PANTHER" id="PTHR43280">
    <property type="entry name" value="ARAC-FAMILY TRANSCRIPTIONAL REGULATOR"/>
    <property type="match status" value="1"/>
</dbReference>
<organism evidence="5 6">
    <name type="scientific">Lysinibacillus odysseyi 34hs-1 = NBRC 100172</name>
    <dbReference type="NCBI Taxonomy" id="1220589"/>
    <lineage>
        <taxon>Bacteria</taxon>
        <taxon>Bacillati</taxon>
        <taxon>Bacillota</taxon>
        <taxon>Bacilli</taxon>
        <taxon>Bacillales</taxon>
        <taxon>Bacillaceae</taxon>
        <taxon>Lysinibacillus</taxon>
    </lineage>
</organism>
<keyword evidence="6" id="KW-1185">Reference proteome</keyword>
<keyword evidence="2" id="KW-0238">DNA-binding</keyword>
<dbReference type="STRING" id="1220589.CD32_09525"/>
<keyword evidence="1" id="KW-0805">Transcription regulation</keyword>
<sequence length="277" mass="32180">MKTLLEMSGCLLLSTNQKKVESLWRDDPCYKFIFSLKGSMRYQSKRNDLFLHEHEFIVFNPSEEHRQIAVEDHKFLVELDASFLNEAVSSITVGQRDIFFAQFIQKNPLVTQWVQFIYSYIQMEEQSENKGLSIFLDHSFTQLSVVLARTAVSTQSTDFITQPFSSVQPALAQVMAALKNDYQHPWSLEEMASILHISKFQFAHLFKEAIGVSPFSWLQIYRLMRSQELLLYTNQTITNIALGCGFSSVAVYNQLFKRLYGFTPSFFRKSYSNQIKH</sequence>
<comment type="caution">
    <text evidence="5">The sequence shown here is derived from an EMBL/GenBank/DDBJ whole genome shotgun (WGS) entry which is preliminary data.</text>
</comment>
<dbReference type="PROSITE" id="PS00041">
    <property type="entry name" value="HTH_ARAC_FAMILY_1"/>
    <property type="match status" value="1"/>
</dbReference>
<evidence type="ECO:0000259" key="4">
    <source>
        <dbReference type="PROSITE" id="PS01124"/>
    </source>
</evidence>
<name>A0A0A3JEH7_9BACI</name>
<proteinExistence type="predicted"/>
<evidence type="ECO:0000256" key="1">
    <source>
        <dbReference type="ARBA" id="ARBA00023015"/>
    </source>
</evidence>
<dbReference type="InterPro" id="IPR009057">
    <property type="entry name" value="Homeodomain-like_sf"/>
</dbReference>
<protein>
    <recommendedName>
        <fullName evidence="4">HTH araC/xylS-type domain-containing protein</fullName>
    </recommendedName>
</protein>
<dbReference type="Proteomes" id="UP000030437">
    <property type="component" value="Unassembled WGS sequence"/>
</dbReference>
<dbReference type="PROSITE" id="PS01124">
    <property type="entry name" value="HTH_ARAC_FAMILY_2"/>
    <property type="match status" value="1"/>
</dbReference>
<evidence type="ECO:0000313" key="5">
    <source>
        <dbReference type="EMBL" id="KGR85447.1"/>
    </source>
</evidence>
<dbReference type="PANTHER" id="PTHR43280:SF2">
    <property type="entry name" value="HTH-TYPE TRANSCRIPTIONAL REGULATOR EXSA"/>
    <property type="match status" value="1"/>
</dbReference>
<dbReference type="GO" id="GO:0003700">
    <property type="term" value="F:DNA-binding transcription factor activity"/>
    <property type="evidence" value="ECO:0007669"/>
    <property type="project" value="InterPro"/>
</dbReference>
<dbReference type="AlphaFoldDB" id="A0A0A3JEH7"/>
<dbReference type="Pfam" id="PF12833">
    <property type="entry name" value="HTH_18"/>
    <property type="match status" value="1"/>
</dbReference>
<feature type="domain" description="HTH araC/xylS-type" evidence="4">
    <location>
        <begin position="172"/>
        <end position="270"/>
    </location>
</feature>
<evidence type="ECO:0000256" key="3">
    <source>
        <dbReference type="ARBA" id="ARBA00023163"/>
    </source>
</evidence>
<accession>A0A0A3JEH7</accession>
<dbReference type="EMBL" id="JPVP01000054">
    <property type="protein sequence ID" value="KGR85447.1"/>
    <property type="molecule type" value="Genomic_DNA"/>
</dbReference>
<keyword evidence="3" id="KW-0804">Transcription</keyword>
<dbReference type="RefSeq" id="WP_036153867.1">
    <property type="nucleotide sequence ID" value="NZ_AVCX01000007.1"/>
</dbReference>
<dbReference type="SUPFAM" id="SSF46689">
    <property type="entry name" value="Homeodomain-like"/>
    <property type="match status" value="2"/>
</dbReference>
<reference evidence="5 6" key="1">
    <citation type="submission" date="2014-02" db="EMBL/GenBank/DDBJ databases">
        <title>Draft genome sequence of Lysinibacillus odysseyi NBRC 100172.</title>
        <authorList>
            <person name="Zhang F."/>
            <person name="Wang G."/>
            <person name="Zhang L."/>
        </authorList>
    </citation>
    <scope>NUCLEOTIDE SEQUENCE [LARGE SCALE GENOMIC DNA]</scope>
    <source>
        <strain evidence="5 6">NBRC 100172</strain>
    </source>
</reference>